<sequence length="157" mass="18032">MSDRVVQDIIPRTHAKISIKYLLGRGKTILNTSDEVKQYIQETLNEALRTTIMEVEIWINYHVAMDTGALRESLIEFLRKSIPPSATIGELRGIRLILGVGAEIYYAKYVNKMPMSKVRHAIDPRAYGYYHDKMVEFAKERLRINVDKARYKVSTGG</sequence>
<dbReference type="EMBL" id="LAZR01001550">
    <property type="protein sequence ID" value="KKN42891.1"/>
    <property type="molecule type" value="Genomic_DNA"/>
</dbReference>
<accession>A0A0F9T1L0</accession>
<proteinExistence type="predicted"/>
<organism evidence="1">
    <name type="scientific">marine sediment metagenome</name>
    <dbReference type="NCBI Taxonomy" id="412755"/>
    <lineage>
        <taxon>unclassified sequences</taxon>
        <taxon>metagenomes</taxon>
        <taxon>ecological metagenomes</taxon>
    </lineage>
</organism>
<protein>
    <submittedName>
        <fullName evidence="1">Uncharacterized protein</fullName>
    </submittedName>
</protein>
<dbReference type="AlphaFoldDB" id="A0A0F9T1L0"/>
<evidence type="ECO:0000313" key="1">
    <source>
        <dbReference type="EMBL" id="KKN42891.1"/>
    </source>
</evidence>
<comment type="caution">
    <text evidence="1">The sequence shown here is derived from an EMBL/GenBank/DDBJ whole genome shotgun (WGS) entry which is preliminary data.</text>
</comment>
<gene>
    <name evidence="1" type="ORF">LCGC14_0708650</name>
</gene>
<reference evidence="1" key="1">
    <citation type="journal article" date="2015" name="Nature">
        <title>Complex archaea that bridge the gap between prokaryotes and eukaryotes.</title>
        <authorList>
            <person name="Spang A."/>
            <person name="Saw J.H."/>
            <person name="Jorgensen S.L."/>
            <person name="Zaremba-Niedzwiedzka K."/>
            <person name="Martijn J."/>
            <person name="Lind A.E."/>
            <person name="van Eijk R."/>
            <person name="Schleper C."/>
            <person name="Guy L."/>
            <person name="Ettema T.J."/>
        </authorList>
    </citation>
    <scope>NUCLEOTIDE SEQUENCE</scope>
</reference>
<name>A0A0F9T1L0_9ZZZZ</name>